<keyword evidence="3" id="KW-1133">Transmembrane helix</keyword>
<evidence type="ECO:0000256" key="1">
    <source>
        <dbReference type="ARBA" id="ARBA00004167"/>
    </source>
</evidence>
<comment type="caution">
    <text evidence="6">The sequence shown here is derived from an EMBL/GenBank/DDBJ whole genome shotgun (WGS) entry which is preliminary data.</text>
</comment>
<feature type="compositionally biased region" description="Low complexity" evidence="5">
    <location>
        <begin position="39"/>
        <end position="48"/>
    </location>
</feature>
<proteinExistence type="predicted"/>
<dbReference type="Pfam" id="PF13103">
    <property type="entry name" value="TonB_2"/>
    <property type="match status" value="1"/>
</dbReference>
<reference evidence="6 7" key="1">
    <citation type="submission" date="2019-06" db="EMBL/GenBank/DDBJ databases">
        <title>Whole genome sequence for Cellvibrionaceae sp. R142.</title>
        <authorList>
            <person name="Wang G."/>
        </authorList>
    </citation>
    <scope>NUCLEOTIDE SEQUENCE [LARGE SCALE GENOMIC DNA]</scope>
    <source>
        <strain evidence="6 7">R142</strain>
    </source>
</reference>
<keyword evidence="7" id="KW-1185">Reference proteome</keyword>
<keyword evidence="2" id="KW-0812">Transmembrane</keyword>
<dbReference type="SUPFAM" id="SSF74653">
    <property type="entry name" value="TolA/TonB C-terminal domain"/>
    <property type="match status" value="1"/>
</dbReference>
<evidence type="ECO:0000256" key="5">
    <source>
        <dbReference type="SAM" id="MobiDB-lite"/>
    </source>
</evidence>
<accession>A0A545UA07</accession>
<dbReference type="GO" id="GO:0016020">
    <property type="term" value="C:membrane"/>
    <property type="evidence" value="ECO:0007669"/>
    <property type="project" value="UniProtKB-SubCell"/>
</dbReference>
<dbReference type="EMBL" id="VHSG01000002">
    <property type="protein sequence ID" value="TQV86317.1"/>
    <property type="molecule type" value="Genomic_DNA"/>
</dbReference>
<keyword evidence="4" id="KW-0472">Membrane</keyword>
<comment type="subcellular location">
    <subcellularLocation>
        <location evidence="1">Membrane</location>
        <topology evidence="1">Single-pass membrane protein</topology>
    </subcellularLocation>
</comment>
<name>A0A545UA07_9GAMM</name>
<dbReference type="AlphaFoldDB" id="A0A545UA07"/>
<organism evidence="6 7">
    <name type="scientific">Exilibacterium tricleocarpae</name>
    <dbReference type="NCBI Taxonomy" id="2591008"/>
    <lineage>
        <taxon>Bacteria</taxon>
        <taxon>Pseudomonadati</taxon>
        <taxon>Pseudomonadota</taxon>
        <taxon>Gammaproteobacteria</taxon>
        <taxon>Cellvibrionales</taxon>
        <taxon>Cellvibrionaceae</taxon>
        <taxon>Exilibacterium</taxon>
    </lineage>
</organism>
<dbReference type="InterPro" id="IPR006260">
    <property type="entry name" value="TonB/TolA_C"/>
</dbReference>
<dbReference type="GO" id="GO:0043213">
    <property type="term" value="P:bacteriocin transport"/>
    <property type="evidence" value="ECO:0007669"/>
    <property type="project" value="InterPro"/>
</dbReference>
<dbReference type="NCBIfam" id="TIGR01352">
    <property type="entry name" value="tonB_Cterm"/>
    <property type="match status" value="1"/>
</dbReference>
<evidence type="ECO:0000313" key="7">
    <source>
        <dbReference type="Proteomes" id="UP000319732"/>
    </source>
</evidence>
<dbReference type="GO" id="GO:0019534">
    <property type="term" value="F:toxin transmembrane transporter activity"/>
    <property type="evidence" value="ECO:0007669"/>
    <property type="project" value="InterPro"/>
</dbReference>
<gene>
    <name evidence="6" type="primary">tolA</name>
    <name evidence="6" type="ORF">FKG94_00715</name>
</gene>
<evidence type="ECO:0000256" key="4">
    <source>
        <dbReference type="ARBA" id="ARBA00023136"/>
    </source>
</evidence>
<sequence length="246" mass="28340">MHLVLLAAVTWGWEASSHTTQVQVPRYVEAKLVQLKPQAKAAAQKPQVNKVDLVAKRKAQEQKRRAAEEKRRQEEARKAAAAKAKRERERKEQAAELERQRQLEEQQKLEEQRQREEQRQQQQLALEAQMASELEQEQSLLLEEQYATEAQSYVALIASRIEDNWNPPPSARRGMKCKLTLQLVPTGRVVNVTVSESSGNSAFDRSALQAVKKVEQFPEVQKIPPALFEREFRTITLLFNPRDLRL</sequence>
<dbReference type="OrthoDB" id="9779830at2"/>
<dbReference type="InterPro" id="IPR014161">
    <property type="entry name" value="Tol-Pal_TolA"/>
</dbReference>
<evidence type="ECO:0000256" key="2">
    <source>
        <dbReference type="ARBA" id="ARBA00022692"/>
    </source>
</evidence>
<feature type="compositionally biased region" description="Basic and acidic residues" evidence="5">
    <location>
        <begin position="53"/>
        <end position="116"/>
    </location>
</feature>
<dbReference type="Proteomes" id="UP000319732">
    <property type="component" value="Unassembled WGS sequence"/>
</dbReference>
<evidence type="ECO:0000256" key="3">
    <source>
        <dbReference type="ARBA" id="ARBA00022989"/>
    </source>
</evidence>
<feature type="region of interest" description="Disordered" evidence="5">
    <location>
        <begin position="39"/>
        <end position="116"/>
    </location>
</feature>
<protein>
    <submittedName>
        <fullName evidence="6">Cell envelope integrity protein TolA</fullName>
    </submittedName>
</protein>
<dbReference type="Gene3D" id="3.30.1150.10">
    <property type="match status" value="1"/>
</dbReference>
<evidence type="ECO:0000313" key="6">
    <source>
        <dbReference type="EMBL" id="TQV86317.1"/>
    </source>
</evidence>
<dbReference type="NCBIfam" id="TIGR02794">
    <property type="entry name" value="tolA_full"/>
    <property type="match status" value="1"/>
</dbReference>